<dbReference type="InterPro" id="IPR011545">
    <property type="entry name" value="DEAD/DEAH_box_helicase_dom"/>
</dbReference>
<dbReference type="GO" id="GO:0003676">
    <property type="term" value="F:nucleic acid binding"/>
    <property type="evidence" value="ECO:0007669"/>
    <property type="project" value="InterPro"/>
</dbReference>
<dbReference type="SUPFAM" id="SSF52540">
    <property type="entry name" value="P-loop containing nucleoside triphosphate hydrolases"/>
    <property type="match status" value="1"/>
</dbReference>
<evidence type="ECO:0000313" key="3">
    <source>
        <dbReference type="WBParaSite" id="Hba_07956"/>
    </source>
</evidence>
<evidence type="ECO:0000259" key="1">
    <source>
        <dbReference type="Pfam" id="PF00270"/>
    </source>
</evidence>
<reference evidence="3" key="1">
    <citation type="submission" date="2016-11" db="UniProtKB">
        <authorList>
            <consortium name="WormBaseParasite"/>
        </authorList>
    </citation>
    <scope>IDENTIFICATION</scope>
</reference>
<dbReference type="InterPro" id="IPR027417">
    <property type="entry name" value="P-loop_NTPase"/>
</dbReference>
<name>A0A1I7WS96_HETBA</name>
<sequence length="665" mass="77674">MNFPIPWSIYACRMQVRANIRSRDENYADLNYILEVIADPVAVFRKYRPDMGVKMIHKKWKSKDEKEEYLKLRNREIERLEIEEAPRLRVFLCIFSVFKLKAYTITTEDRNLWSQIHLKNVKRNSVALQVFFKRFYPESDGRMLDRCAATFEPEFVISYLSNQYKIFTSIKPLIKNGEIDHRFWACSFLRLLPTLTYETEDWFFDIIEACSKDPYNRAMLVYLLPDYENVLEERNVSNDTMKRRRQRIMCTENEHEKAIESENLVTEMRKKDDESYKELRCEGLKTDLDADPLSLRPYQEELVETAVQGKNTVVCAPTGAGKTELCIFIAMNHLEKKKKPDNMLKSVRANERLYICDFSLLIFDEVHHCTKNHPYNVIMNMVHEYNGLKPQVLGLTASMLHSGGINIDSAMDEIYELLANVGCSSLATVQRHLKSLEEHVPRPDDDTIKVERPNEDSVPYRDSVVRIMNQIQKSIKPVLKKLVEKADSGFKLSDVLCKSLAINDLMPSRYSYQYLNSSMKELRERYVVPCSMQYFGFYQEVLELEEKAIKEDTYPHPIVDELKVHPQKIICMDKQKRSKLHITALAVLCNEFNEEVFPVGIILCYRFYIQSLTGRARAKGSRSVLLVLNDTVLATEYDAIMAEKMMKKCIGRIQEGGPRYLLRQV</sequence>
<accession>A0A1I7WS96</accession>
<keyword evidence="2" id="KW-1185">Reference proteome</keyword>
<proteinExistence type="predicted"/>
<dbReference type="AlphaFoldDB" id="A0A1I7WS96"/>
<organism evidence="2 3">
    <name type="scientific">Heterorhabditis bacteriophora</name>
    <name type="common">Entomopathogenic nematode worm</name>
    <dbReference type="NCBI Taxonomy" id="37862"/>
    <lineage>
        <taxon>Eukaryota</taxon>
        <taxon>Metazoa</taxon>
        <taxon>Ecdysozoa</taxon>
        <taxon>Nematoda</taxon>
        <taxon>Chromadorea</taxon>
        <taxon>Rhabditida</taxon>
        <taxon>Rhabditina</taxon>
        <taxon>Rhabditomorpha</taxon>
        <taxon>Strongyloidea</taxon>
        <taxon>Heterorhabditidae</taxon>
        <taxon>Heterorhabditis</taxon>
    </lineage>
</organism>
<dbReference type="PANTHER" id="PTHR14074:SF16">
    <property type="entry name" value="ANTIVIRAL INNATE IMMUNE RESPONSE RECEPTOR RIG-I"/>
    <property type="match status" value="1"/>
</dbReference>
<evidence type="ECO:0000313" key="2">
    <source>
        <dbReference type="Proteomes" id="UP000095283"/>
    </source>
</evidence>
<dbReference type="InterPro" id="IPR051363">
    <property type="entry name" value="RLR_Helicase"/>
</dbReference>
<dbReference type="GO" id="GO:0005737">
    <property type="term" value="C:cytoplasm"/>
    <property type="evidence" value="ECO:0007669"/>
    <property type="project" value="TreeGrafter"/>
</dbReference>
<feature type="domain" description="DEAD/DEAH-box helicase" evidence="1">
    <location>
        <begin position="296"/>
        <end position="339"/>
    </location>
</feature>
<dbReference type="Proteomes" id="UP000095283">
    <property type="component" value="Unplaced"/>
</dbReference>
<dbReference type="WBParaSite" id="Hba_07956">
    <property type="protein sequence ID" value="Hba_07956"/>
    <property type="gene ID" value="Hba_07956"/>
</dbReference>
<dbReference type="GO" id="GO:0005524">
    <property type="term" value="F:ATP binding"/>
    <property type="evidence" value="ECO:0007669"/>
    <property type="project" value="InterPro"/>
</dbReference>
<protein>
    <submittedName>
        <fullName evidence="3">DEAD domain-containing protein</fullName>
    </submittedName>
</protein>
<dbReference type="PANTHER" id="PTHR14074">
    <property type="entry name" value="HELICASE WITH DEATH DOMAIN-RELATED"/>
    <property type="match status" value="1"/>
</dbReference>
<dbReference type="Pfam" id="PF00270">
    <property type="entry name" value="DEAD"/>
    <property type="match status" value="1"/>
</dbReference>
<dbReference type="Gene3D" id="3.40.50.300">
    <property type="entry name" value="P-loop containing nucleotide triphosphate hydrolases"/>
    <property type="match status" value="2"/>
</dbReference>